<dbReference type="STRING" id="1176587.A8C56_15740"/>
<dbReference type="RefSeq" id="WP_067758011.1">
    <property type="nucleotide sequence ID" value="NZ_CP015772.1"/>
</dbReference>
<evidence type="ECO:0000313" key="3">
    <source>
        <dbReference type="EMBL" id="ANH82220.1"/>
    </source>
</evidence>
<evidence type="ECO:0000313" key="4">
    <source>
        <dbReference type="Proteomes" id="UP000077667"/>
    </source>
</evidence>
<feature type="domain" description="YhcG PDDEXK nuclease" evidence="1">
    <location>
        <begin position="212"/>
        <end position="362"/>
    </location>
</feature>
<sequence length="381" mass="44353">MEDKIQLSGYGNWLKDLKQQIKNSRIKAVLVVNSQLILLYWDLGRQIVEKQERSNWGSGFISQLSKDLQAEFPDMGGWSKTNLFNIRNFYLFYKDVDFQQTKVFQQVVGIFKKNESVIVQQAVGSFEKPEDAIAQQLVSQLALIPWGHHILIIQKIKNVSEALFYVNKTIENNWSRSVLEYQMEINLYQRQGKAVSNFTTTLPQAQGDLANELLKDPYNFEFLQLSEKVREADLEKSLVDHISRFLLELGKGFAYMGRQYLLKIGKKEYRTDLLFYHTRLKCYIIIELKTKGFEPEFIGKLNYYISAINELIKDAADNPTIGILLCKNKDNYDVEFALKDINKPIGVSSYRYTELAEEIQRALPSAEEIEYELKKFEQNNE</sequence>
<dbReference type="OrthoDB" id="9801263at2"/>
<dbReference type="InterPro" id="IPR041527">
    <property type="entry name" value="YhcG_N"/>
</dbReference>
<keyword evidence="4" id="KW-1185">Reference proteome</keyword>
<reference evidence="3 4" key="1">
    <citation type="submission" date="2016-05" db="EMBL/GenBank/DDBJ databases">
        <title>Niabella ginsenosidivorans BS26 whole genome sequencing.</title>
        <authorList>
            <person name="Im W.T."/>
            <person name="Siddiqi M.Z."/>
        </authorList>
    </citation>
    <scope>NUCLEOTIDE SEQUENCE [LARGE SCALE GENOMIC DNA]</scope>
    <source>
        <strain evidence="3 4">BS26</strain>
    </source>
</reference>
<dbReference type="Proteomes" id="UP000077667">
    <property type="component" value="Chromosome"/>
</dbReference>
<dbReference type="EMBL" id="CP015772">
    <property type="protein sequence ID" value="ANH82220.1"/>
    <property type="molecule type" value="Genomic_DNA"/>
</dbReference>
<feature type="domain" description="YhcG N-terminal" evidence="2">
    <location>
        <begin position="130"/>
        <end position="190"/>
    </location>
</feature>
<dbReference type="Pfam" id="PF17761">
    <property type="entry name" value="DUF1016_N"/>
    <property type="match status" value="2"/>
</dbReference>
<evidence type="ECO:0000259" key="1">
    <source>
        <dbReference type="Pfam" id="PF06250"/>
    </source>
</evidence>
<dbReference type="InterPro" id="IPR011856">
    <property type="entry name" value="tRNA_endonuc-like_dom_sf"/>
</dbReference>
<dbReference type="InterPro" id="IPR053148">
    <property type="entry name" value="PD-DEXK-like_domain"/>
</dbReference>
<evidence type="ECO:0008006" key="5">
    <source>
        <dbReference type="Google" id="ProtNLM"/>
    </source>
</evidence>
<accession>A0A1A9I685</accession>
<dbReference type="Gene3D" id="3.40.1350.10">
    <property type="match status" value="1"/>
</dbReference>
<dbReference type="Pfam" id="PF06250">
    <property type="entry name" value="YhcG_C"/>
    <property type="match status" value="1"/>
</dbReference>
<gene>
    <name evidence="3" type="ORF">A8C56_15740</name>
</gene>
<dbReference type="PANTHER" id="PTHR30547">
    <property type="entry name" value="UNCHARACTERIZED PROTEIN YHCG-RELATED"/>
    <property type="match status" value="1"/>
</dbReference>
<dbReference type="GO" id="GO:0003676">
    <property type="term" value="F:nucleic acid binding"/>
    <property type="evidence" value="ECO:0007669"/>
    <property type="project" value="InterPro"/>
</dbReference>
<name>A0A1A9I685_9BACT</name>
<dbReference type="KEGG" id="nia:A8C56_15740"/>
<feature type="domain" description="YhcG N-terminal" evidence="2">
    <location>
        <begin position="16"/>
        <end position="102"/>
    </location>
</feature>
<evidence type="ECO:0000259" key="2">
    <source>
        <dbReference type="Pfam" id="PF17761"/>
    </source>
</evidence>
<organism evidence="3 4">
    <name type="scientific">Niabella ginsenosidivorans</name>
    <dbReference type="NCBI Taxonomy" id="1176587"/>
    <lineage>
        <taxon>Bacteria</taxon>
        <taxon>Pseudomonadati</taxon>
        <taxon>Bacteroidota</taxon>
        <taxon>Chitinophagia</taxon>
        <taxon>Chitinophagales</taxon>
        <taxon>Chitinophagaceae</taxon>
        <taxon>Niabella</taxon>
    </lineage>
</organism>
<proteinExistence type="predicted"/>
<dbReference type="AlphaFoldDB" id="A0A1A9I685"/>
<protein>
    <recommendedName>
        <fullName evidence="5">DUF1016 domain-containing protein</fullName>
    </recommendedName>
</protein>
<dbReference type="PANTHER" id="PTHR30547:SF5">
    <property type="entry name" value="NUCLEASE YHCG-RELATED"/>
    <property type="match status" value="1"/>
</dbReference>
<dbReference type="InterPro" id="IPR009362">
    <property type="entry name" value="YhcG_C"/>
</dbReference>